<name>A0ABW5FWT3_9PSEU</name>
<proteinExistence type="predicted"/>
<feature type="chain" id="PRO_5047069920" description="Secreted protein" evidence="1">
    <location>
        <begin position="30"/>
        <end position="139"/>
    </location>
</feature>
<gene>
    <name evidence="2" type="ORF">ACFSXZ_24520</name>
</gene>
<evidence type="ECO:0000256" key="1">
    <source>
        <dbReference type="SAM" id="SignalP"/>
    </source>
</evidence>
<reference evidence="3" key="1">
    <citation type="journal article" date="2019" name="Int. J. Syst. Evol. Microbiol.">
        <title>The Global Catalogue of Microorganisms (GCM) 10K type strain sequencing project: providing services to taxonomists for standard genome sequencing and annotation.</title>
        <authorList>
            <consortium name="The Broad Institute Genomics Platform"/>
            <consortium name="The Broad Institute Genome Sequencing Center for Infectious Disease"/>
            <person name="Wu L."/>
            <person name="Ma J."/>
        </authorList>
    </citation>
    <scope>NUCLEOTIDE SEQUENCE [LARGE SCALE GENOMIC DNA]</scope>
    <source>
        <strain evidence="3">CGMCC 4.7645</strain>
    </source>
</reference>
<comment type="caution">
    <text evidence="2">The sequence shown here is derived from an EMBL/GenBank/DDBJ whole genome shotgun (WGS) entry which is preliminary data.</text>
</comment>
<dbReference type="EMBL" id="JBHUKR010000011">
    <property type="protein sequence ID" value="MFD2419498.1"/>
    <property type="molecule type" value="Genomic_DNA"/>
</dbReference>
<dbReference type="RefSeq" id="WP_378267482.1">
    <property type="nucleotide sequence ID" value="NZ_JBHUKR010000011.1"/>
</dbReference>
<feature type="signal peptide" evidence="1">
    <location>
        <begin position="1"/>
        <end position="29"/>
    </location>
</feature>
<keyword evidence="1" id="KW-0732">Signal</keyword>
<evidence type="ECO:0008006" key="4">
    <source>
        <dbReference type="Google" id="ProtNLM"/>
    </source>
</evidence>
<protein>
    <recommendedName>
        <fullName evidence="4">Secreted protein</fullName>
    </recommendedName>
</protein>
<organism evidence="2 3">
    <name type="scientific">Amycolatopsis pigmentata</name>
    <dbReference type="NCBI Taxonomy" id="450801"/>
    <lineage>
        <taxon>Bacteria</taxon>
        <taxon>Bacillati</taxon>
        <taxon>Actinomycetota</taxon>
        <taxon>Actinomycetes</taxon>
        <taxon>Pseudonocardiales</taxon>
        <taxon>Pseudonocardiaceae</taxon>
        <taxon>Amycolatopsis</taxon>
    </lineage>
</organism>
<accession>A0ABW5FWT3</accession>
<evidence type="ECO:0000313" key="2">
    <source>
        <dbReference type="EMBL" id="MFD2419498.1"/>
    </source>
</evidence>
<dbReference type="Proteomes" id="UP001597417">
    <property type="component" value="Unassembled WGS sequence"/>
</dbReference>
<evidence type="ECO:0000313" key="3">
    <source>
        <dbReference type="Proteomes" id="UP001597417"/>
    </source>
</evidence>
<sequence length="139" mass="14833">MRITAWGRRSAIVGCGVAAMLAITPIAMADTTTPAPPPPTTYAPITLSPQEAQQLCGQFLPKLTDRTKKLTDRINGGADVKGSVAWLKARAQAQRGKGHTAAADQLDQRAQRRADRINDLKSVQQKLDAFTAAHCKAAS</sequence>
<keyword evidence="3" id="KW-1185">Reference proteome</keyword>